<dbReference type="PANTHER" id="PTHR30614:SF21">
    <property type="entry name" value="AMINO ACID ABC TRANSPORTER PERMEASE"/>
    <property type="match status" value="1"/>
</dbReference>
<dbReference type="SUPFAM" id="SSF161098">
    <property type="entry name" value="MetI-like"/>
    <property type="match status" value="1"/>
</dbReference>
<feature type="transmembrane region" description="Helical" evidence="7">
    <location>
        <begin position="61"/>
        <end position="91"/>
    </location>
</feature>
<feature type="transmembrane region" description="Helical" evidence="7">
    <location>
        <begin position="238"/>
        <end position="256"/>
    </location>
</feature>
<gene>
    <name evidence="9" type="ordered locus">Bcav_2446</name>
</gene>
<keyword evidence="3" id="KW-1003">Cell membrane</keyword>
<feature type="transmembrane region" description="Helical" evidence="7">
    <location>
        <begin position="194"/>
        <end position="218"/>
    </location>
</feature>
<dbReference type="PANTHER" id="PTHR30614">
    <property type="entry name" value="MEMBRANE COMPONENT OF AMINO ACID ABC TRANSPORTER"/>
    <property type="match status" value="1"/>
</dbReference>
<dbReference type="GO" id="GO:0006865">
    <property type="term" value="P:amino acid transport"/>
    <property type="evidence" value="ECO:0007669"/>
    <property type="project" value="TreeGrafter"/>
</dbReference>
<keyword evidence="10" id="KW-1185">Reference proteome</keyword>
<feature type="domain" description="ABC transmembrane type-1" evidence="8">
    <location>
        <begin position="69"/>
        <end position="260"/>
    </location>
</feature>
<evidence type="ECO:0000256" key="2">
    <source>
        <dbReference type="ARBA" id="ARBA00022448"/>
    </source>
</evidence>
<dbReference type="STRING" id="471853.Bcav_2446"/>
<organism evidence="9 10">
    <name type="scientific">Beutenbergia cavernae (strain ATCC BAA-8 / DSM 12333 / CCUG 43141 / JCM 11478 / NBRC 16432 / NCIMB 13614 / HKI 0122)</name>
    <dbReference type="NCBI Taxonomy" id="471853"/>
    <lineage>
        <taxon>Bacteria</taxon>
        <taxon>Bacillati</taxon>
        <taxon>Actinomycetota</taxon>
        <taxon>Actinomycetes</taxon>
        <taxon>Micrococcales</taxon>
        <taxon>Beutenbergiaceae</taxon>
        <taxon>Beutenbergia</taxon>
    </lineage>
</organism>
<dbReference type="OrthoDB" id="4543034at2"/>
<dbReference type="HOGENOM" id="CLU_019602_1_3_11"/>
<dbReference type="NCBIfam" id="TIGR01726">
    <property type="entry name" value="HEQRo_perm_3TM"/>
    <property type="match status" value="1"/>
</dbReference>
<dbReference type="AlphaFoldDB" id="C5BWN0"/>
<keyword evidence="6 7" id="KW-0472">Membrane</keyword>
<evidence type="ECO:0000256" key="7">
    <source>
        <dbReference type="RuleBase" id="RU363032"/>
    </source>
</evidence>
<dbReference type="CDD" id="cd06261">
    <property type="entry name" value="TM_PBP2"/>
    <property type="match status" value="1"/>
</dbReference>
<dbReference type="GO" id="GO:0043190">
    <property type="term" value="C:ATP-binding cassette (ABC) transporter complex"/>
    <property type="evidence" value="ECO:0007669"/>
    <property type="project" value="InterPro"/>
</dbReference>
<dbReference type="GO" id="GO:0022857">
    <property type="term" value="F:transmembrane transporter activity"/>
    <property type="evidence" value="ECO:0007669"/>
    <property type="project" value="InterPro"/>
</dbReference>
<evidence type="ECO:0000259" key="8">
    <source>
        <dbReference type="PROSITE" id="PS50928"/>
    </source>
</evidence>
<dbReference type="Pfam" id="PF00528">
    <property type="entry name" value="BPD_transp_1"/>
    <property type="match status" value="1"/>
</dbReference>
<accession>C5BWN0</accession>
<evidence type="ECO:0000256" key="4">
    <source>
        <dbReference type="ARBA" id="ARBA00022692"/>
    </source>
</evidence>
<dbReference type="InterPro" id="IPR043429">
    <property type="entry name" value="ArtM/GltK/GlnP/TcyL/YhdX-like"/>
</dbReference>
<keyword evidence="2 7" id="KW-0813">Transport</keyword>
<dbReference type="InterPro" id="IPR035906">
    <property type="entry name" value="MetI-like_sf"/>
</dbReference>
<feature type="transmembrane region" description="Helical" evidence="7">
    <location>
        <begin position="103"/>
        <end position="126"/>
    </location>
</feature>
<evidence type="ECO:0000256" key="1">
    <source>
        <dbReference type="ARBA" id="ARBA00004651"/>
    </source>
</evidence>
<evidence type="ECO:0000256" key="6">
    <source>
        <dbReference type="ARBA" id="ARBA00023136"/>
    </source>
</evidence>
<dbReference type="RefSeq" id="WP_015882936.1">
    <property type="nucleotide sequence ID" value="NC_012669.1"/>
</dbReference>
<sequence>MSAQSVLFDAPGPRARRNAWIANGVGILLLAGIAVVVLTRLGEKGQLDPDKWLPLFTSRSWLNFFLPGLQNTLVAALYAIVLALAFGLLFGLGRLAPLAPVRWVCGTVVEFFRAVPVLMMMIVIYLGLGFSRVVDASLVPLIAVVGGLTLYNGAVIAELVRSGVFGLPRGQKEAAYAVGMTHGQSLRVVELPQALLAMLPSLVSQFVVILKDSALGSWVTYGELLQFSRQLGTSDGNLLQTLLTAAVIFIVINYVLTRAAQYLASRISRRTAARTTAAPPAVLAGSARGTAGAA</sequence>
<feature type="transmembrane region" description="Helical" evidence="7">
    <location>
        <begin position="138"/>
        <end position="160"/>
    </location>
</feature>
<dbReference type="InterPro" id="IPR000515">
    <property type="entry name" value="MetI-like"/>
</dbReference>
<dbReference type="InterPro" id="IPR010065">
    <property type="entry name" value="AA_ABC_transptr_permease_3TM"/>
</dbReference>
<evidence type="ECO:0000313" key="10">
    <source>
        <dbReference type="Proteomes" id="UP000007962"/>
    </source>
</evidence>
<protein>
    <submittedName>
        <fullName evidence="9">Polar amino acid ABC transporter, inner membrane subunit</fullName>
    </submittedName>
</protein>
<proteinExistence type="inferred from homology"/>
<evidence type="ECO:0000256" key="5">
    <source>
        <dbReference type="ARBA" id="ARBA00022989"/>
    </source>
</evidence>
<keyword evidence="5 7" id="KW-1133">Transmembrane helix</keyword>
<name>C5BWN0_BEUC1</name>
<dbReference type="Proteomes" id="UP000007962">
    <property type="component" value="Chromosome"/>
</dbReference>
<dbReference type="Gene3D" id="1.10.3720.10">
    <property type="entry name" value="MetI-like"/>
    <property type="match status" value="1"/>
</dbReference>
<evidence type="ECO:0000313" key="9">
    <source>
        <dbReference type="EMBL" id="ACQ80696.1"/>
    </source>
</evidence>
<reference evidence="9 10" key="1">
    <citation type="journal article" date="2009" name="Stand. Genomic Sci.">
        <title>Complete genome sequence of Beutenbergia cavernae type strain (HKI 0122).</title>
        <authorList>
            <person name="Land M."/>
            <person name="Pukall R."/>
            <person name="Abt B."/>
            <person name="Goker M."/>
            <person name="Rohde M."/>
            <person name="Glavina Del Rio T."/>
            <person name="Tice H."/>
            <person name="Copeland A."/>
            <person name="Cheng J.F."/>
            <person name="Lucas S."/>
            <person name="Chen F."/>
            <person name="Nolan M."/>
            <person name="Bruce D."/>
            <person name="Goodwin L."/>
            <person name="Pitluck S."/>
            <person name="Ivanova N."/>
            <person name="Mavromatis K."/>
            <person name="Ovchinnikova G."/>
            <person name="Pati A."/>
            <person name="Chen A."/>
            <person name="Palaniappan K."/>
            <person name="Hauser L."/>
            <person name="Chang Y.J."/>
            <person name="Jefferies C.C."/>
            <person name="Saunders E."/>
            <person name="Brettin T."/>
            <person name="Detter J.C."/>
            <person name="Han C."/>
            <person name="Chain P."/>
            <person name="Bristow J."/>
            <person name="Eisen J.A."/>
            <person name="Markowitz V."/>
            <person name="Hugenholtz P."/>
            <person name="Kyrpides N.C."/>
            <person name="Klenk H.P."/>
            <person name="Lapidus A."/>
        </authorList>
    </citation>
    <scope>NUCLEOTIDE SEQUENCE [LARGE SCALE GENOMIC DNA]</scope>
    <source>
        <strain evidence="10">ATCC BAA-8 / DSM 12333 / NBRC 16432</strain>
    </source>
</reference>
<evidence type="ECO:0000256" key="3">
    <source>
        <dbReference type="ARBA" id="ARBA00022475"/>
    </source>
</evidence>
<dbReference type="PROSITE" id="PS50928">
    <property type="entry name" value="ABC_TM1"/>
    <property type="match status" value="1"/>
</dbReference>
<dbReference type="KEGG" id="bcv:Bcav_2446"/>
<comment type="similarity">
    <text evidence="7">Belongs to the binding-protein-dependent transport system permease family.</text>
</comment>
<dbReference type="eggNOG" id="COG0765">
    <property type="taxonomic scope" value="Bacteria"/>
</dbReference>
<feature type="transmembrane region" description="Helical" evidence="7">
    <location>
        <begin position="20"/>
        <end position="41"/>
    </location>
</feature>
<comment type="subcellular location">
    <subcellularLocation>
        <location evidence="1 7">Cell membrane</location>
        <topology evidence="1 7">Multi-pass membrane protein</topology>
    </subcellularLocation>
</comment>
<dbReference type="EMBL" id="CP001618">
    <property type="protein sequence ID" value="ACQ80696.1"/>
    <property type="molecule type" value="Genomic_DNA"/>
</dbReference>
<keyword evidence="4 7" id="KW-0812">Transmembrane</keyword>